<proteinExistence type="predicted"/>
<dbReference type="EMBL" id="JROU02000589">
    <property type="protein sequence ID" value="OEH78875.1"/>
    <property type="molecule type" value="Genomic_DNA"/>
</dbReference>
<feature type="region of interest" description="Disordered" evidence="1">
    <location>
        <begin position="1"/>
        <end position="62"/>
    </location>
</feature>
<organism evidence="2 3">
    <name type="scientific">Cyclospora cayetanensis</name>
    <dbReference type="NCBI Taxonomy" id="88456"/>
    <lineage>
        <taxon>Eukaryota</taxon>
        <taxon>Sar</taxon>
        <taxon>Alveolata</taxon>
        <taxon>Apicomplexa</taxon>
        <taxon>Conoidasida</taxon>
        <taxon>Coccidia</taxon>
        <taxon>Eucoccidiorida</taxon>
        <taxon>Eimeriorina</taxon>
        <taxon>Eimeriidae</taxon>
        <taxon>Cyclospora</taxon>
    </lineage>
</organism>
<evidence type="ECO:0000256" key="1">
    <source>
        <dbReference type="SAM" id="MobiDB-lite"/>
    </source>
</evidence>
<dbReference type="VEuPathDB" id="ToxoDB:cyc_01546"/>
<feature type="region of interest" description="Disordered" evidence="1">
    <location>
        <begin position="276"/>
        <end position="310"/>
    </location>
</feature>
<keyword evidence="3" id="KW-1185">Reference proteome</keyword>
<dbReference type="AlphaFoldDB" id="A0A1D3D5Z4"/>
<accession>A0A1D3D5Z4</accession>
<evidence type="ECO:0000313" key="3">
    <source>
        <dbReference type="Proteomes" id="UP000095192"/>
    </source>
</evidence>
<dbReference type="InterPro" id="IPR022086">
    <property type="entry name" value="IMCp"/>
</dbReference>
<dbReference type="Proteomes" id="UP000095192">
    <property type="component" value="Unassembled WGS sequence"/>
</dbReference>
<dbReference type="InParanoid" id="A0A1D3D5Z4"/>
<feature type="compositionally biased region" description="Basic and acidic residues" evidence="1">
    <location>
        <begin position="35"/>
        <end position="46"/>
    </location>
</feature>
<sequence length="310" mass="35290">MDNRGGHGQRGYARPDISRQWNGPPVDLFPSRVFGDSRPENDRESRSPTPMASCGERHPLKTPPQDLFLSPSGNLREFPGANSLAWERFGPPMSSAPDRLSDRPGVAGLNTPAESSRSTREWVAVTAYQPVDVVTRTVEVPVTRTVDVFVPKPVLREKIVEVPKLVPKYIEKIVEVPQIEWVERVVEVPEVIYNTKVVPKVEIRENIVEKPVFHQKWVEKIVEVSVVEEVIRYRTIHEPEEIIKLFGLMLDMYLLLYRYIPRGHQEEEWRGAPILTVPPHQTPELPPKWGGTPQPSPRHPLVQAATQRAE</sequence>
<comment type="caution">
    <text evidence="2">The sequence shown here is derived from an EMBL/GenBank/DDBJ whole genome shotgun (WGS) entry which is preliminary data.</text>
</comment>
<name>A0A1D3D5Z4_9EIME</name>
<dbReference type="VEuPathDB" id="ToxoDB:LOC34618539"/>
<gene>
    <name evidence="2" type="ORF">cyc_01546</name>
</gene>
<dbReference type="Pfam" id="PF12314">
    <property type="entry name" value="IMCp"/>
    <property type="match status" value="1"/>
</dbReference>
<evidence type="ECO:0000313" key="2">
    <source>
        <dbReference type="EMBL" id="OEH78875.1"/>
    </source>
</evidence>
<reference evidence="2 3" key="1">
    <citation type="journal article" date="2016" name="BMC Genomics">
        <title>Comparative genomics reveals Cyclospora cayetanensis possesses coccidia-like metabolism and invasion components but unique surface antigens.</title>
        <authorList>
            <person name="Liu S."/>
            <person name="Wang L."/>
            <person name="Zheng H."/>
            <person name="Xu Z."/>
            <person name="Roellig D.M."/>
            <person name="Li N."/>
            <person name="Frace M.A."/>
            <person name="Tang K."/>
            <person name="Arrowood M.J."/>
            <person name="Moss D.M."/>
            <person name="Zhang L."/>
            <person name="Feng Y."/>
            <person name="Xiao L."/>
        </authorList>
    </citation>
    <scope>NUCLEOTIDE SEQUENCE [LARGE SCALE GENOMIC DNA]</scope>
    <source>
        <strain evidence="2 3">CHN_HEN01</strain>
    </source>
</reference>
<protein>
    <submittedName>
        <fullName evidence="2">Inner membrane complex associated protein</fullName>
    </submittedName>
</protein>